<gene>
    <name evidence="1" type="ORF">AVEN_38923_1</name>
</gene>
<name>A0A4Y2UZN8_ARAVE</name>
<dbReference type="Proteomes" id="UP000499080">
    <property type="component" value="Unassembled WGS sequence"/>
</dbReference>
<keyword evidence="2" id="KW-1185">Reference proteome</keyword>
<protein>
    <submittedName>
        <fullName evidence="1">Uncharacterized protein</fullName>
    </submittedName>
</protein>
<organism evidence="1 2">
    <name type="scientific">Araneus ventricosus</name>
    <name type="common">Orbweaver spider</name>
    <name type="synonym">Epeira ventricosa</name>
    <dbReference type="NCBI Taxonomy" id="182803"/>
    <lineage>
        <taxon>Eukaryota</taxon>
        <taxon>Metazoa</taxon>
        <taxon>Ecdysozoa</taxon>
        <taxon>Arthropoda</taxon>
        <taxon>Chelicerata</taxon>
        <taxon>Arachnida</taxon>
        <taxon>Araneae</taxon>
        <taxon>Araneomorphae</taxon>
        <taxon>Entelegynae</taxon>
        <taxon>Araneoidea</taxon>
        <taxon>Araneidae</taxon>
        <taxon>Araneus</taxon>
    </lineage>
</organism>
<dbReference type="EMBL" id="BGPR01040916">
    <property type="protein sequence ID" value="GBO17110.1"/>
    <property type="molecule type" value="Genomic_DNA"/>
</dbReference>
<evidence type="ECO:0000313" key="2">
    <source>
        <dbReference type="Proteomes" id="UP000499080"/>
    </source>
</evidence>
<evidence type="ECO:0000313" key="1">
    <source>
        <dbReference type="EMBL" id="GBO17110.1"/>
    </source>
</evidence>
<proteinExistence type="predicted"/>
<reference evidence="1 2" key="1">
    <citation type="journal article" date="2019" name="Sci. Rep.">
        <title>Orb-weaving spider Araneus ventricosus genome elucidates the spidroin gene catalogue.</title>
        <authorList>
            <person name="Kono N."/>
            <person name="Nakamura H."/>
            <person name="Ohtoshi R."/>
            <person name="Moran D.A.P."/>
            <person name="Shinohara A."/>
            <person name="Yoshida Y."/>
            <person name="Fujiwara M."/>
            <person name="Mori M."/>
            <person name="Tomita M."/>
            <person name="Arakawa K."/>
        </authorList>
    </citation>
    <scope>NUCLEOTIDE SEQUENCE [LARGE SCALE GENOMIC DNA]</scope>
</reference>
<sequence length="117" mass="13780">MNRTKYIEEPLSPHFATLDFFHSLRKMPEQRTKYIEGTYQINIPTLNIFQFAESHERTNILRNTYNPTKPLTNFSSSRGKAMKGTKYIEKTLASPTNPSTIFWFVESHEGRKYIEKT</sequence>
<comment type="caution">
    <text evidence="1">The sequence shown here is derived from an EMBL/GenBank/DDBJ whole genome shotgun (WGS) entry which is preliminary data.</text>
</comment>
<dbReference type="AlphaFoldDB" id="A0A4Y2UZN8"/>
<accession>A0A4Y2UZN8</accession>